<evidence type="ECO:0000259" key="10">
    <source>
        <dbReference type="PROSITE" id="PS51278"/>
    </source>
</evidence>
<dbReference type="Pfam" id="PF00156">
    <property type="entry name" value="Pribosyltran"/>
    <property type="match status" value="1"/>
</dbReference>
<dbReference type="CDD" id="cd00715">
    <property type="entry name" value="GPATase_N"/>
    <property type="match status" value="1"/>
</dbReference>
<evidence type="ECO:0000256" key="1">
    <source>
        <dbReference type="ARBA" id="ARBA00005209"/>
    </source>
</evidence>
<dbReference type="EMBL" id="JACHGK010000002">
    <property type="protein sequence ID" value="MBB6444488.1"/>
    <property type="molecule type" value="Genomic_DNA"/>
</dbReference>
<comment type="caution">
    <text evidence="11">The sequence shown here is derived from an EMBL/GenBank/DDBJ whole genome shotgun (WGS) entry which is preliminary data.</text>
</comment>
<name>A0A7X0HPB3_9BACI</name>
<keyword evidence="7 9" id="KW-0460">Magnesium</keyword>
<feature type="binding site" evidence="7 9">
    <location>
        <position position="344"/>
    </location>
    <ligand>
        <name>Mg(2+)</name>
        <dbReference type="ChEBI" id="CHEBI:18420"/>
    </ligand>
</feature>
<feature type="domain" description="Glutamine amidotransferase type-2" evidence="10">
    <location>
        <begin position="1"/>
        <end position="219"/>
    </location>
</feature>
<dbReference type="CDD" id="cd06223">
    <property type="entry name" value="PRTases_typeI"/>
    <property type="match status" value="1"/>
</dbReference>
<dbReference type="RefSeq" id="WP_377802011.1">
    <property type="nucleotide sequence ID" value="NZ_JACHGK010000002.1"/>
</dbReference>
<comment type="caution">
    <text evidence="7">Lacks conserved residue(s) required for the propagation of feature annotation.</text>
</comment>
<evidence type="ECO:0000256" key="4">
    <source>
        <dbReference type="ARBA" id="ARBA00022679"/>
    </source>
</evidence>
<dbReference type="InterPro" id="IPR035584">
    <property type="entry name" value="PurF_N"/>
</dbReference>
<dbReference type="GO" id="GO:0006189">
    <property type="term" value="P:'de novo' IMP biosynthetic process"/>
    <property type="evidence" value="ECO:0007669"/>
    <property type="project" value="UniProtKB-UniRule"/>
</dbReference>
<reference evidence="11 12" key="1">
    <citation type="submission" date="2020-08" db="EMBL/GenBank/DDBJ databases">
        <title>Genomic Encyclopedia of Type Strains, Phase IV (KMG-IV): sequencing the most valuable type-strain genomes for metagenomic binning, comparative biology and taxonomic classification.</title>
        <authorList>
            <person name="Goeker M."/>
        </authorList>
    </citation>
    <scope>NUCLEOTIDE SEQUENCE [LARGE SCALE GENOMIC DNA]</scope>
    <source>
        <strain evidence="11 12">DSM 5391</strain>
    </source>
</reference>
<comment type="similarity">
    <text evidence="2 7 8">In the C-terminal section; belongs to the purine/pyrimidine phosphoribosyltransferase family.</text>
</comment>
<dbReference type="Pfam" id="PF13537">
    <property type="entry name" value="GATase_7"/>
    <property type="match status" value="1"/>
</dbReference>
<dbReference type="NCBIfam" id="TIGR01134">
    <property type="entry name" value="purF"/>
    <property type="match status" value="1"/>
</dbReference>
<dbReference type="AlphaFoldDB" id="A0A7X0HPB3"/>
<dbReference type="InterPro" id="IPR029055">
    <property type="entry name" value="Ntn_hydrolases_N"/>
</dbReference>
<keyword evidence="5 7" id="KW-0658">Purine biosynthesis</keyword>
<keyword evidence="4 7" id="KW-0808">Transferase</keyword>
<feature type="binding site" evidence="7 9">
    <location>
        <position position="345"/>
    </location>
    <ligand>
        <name>Mg(2+)</name>
        <dbReference type="ChEBI" id="CHEBI:18420"/>
    </ligand>
</feature>
<evidence type="ECO:0000313" key="12">
    <source>
        <dbReference type="Proteomes" id="UP000531594"/>
    </source>
</evidence>
<keyword evidence="3 7" id="KW-0328">Glycosyltransferase</keyword>
<dbReference type="InterPro" id="IPR017932">
    <property type="entry name" value="GATase_2_dom"/>
</dbReference>
<evidence type="ECO:0000256" key="6">
    <source>
        <dbReference type="ARBA" id="ARBA00022962"/>
    </source>
</evidence>
<dbReference type="PROSITE" id="PS51278">
    <property type="entry name" value="GATASE_TYPE_2"/>
    <property type="match status" value="1"/>
</dbReference>
<keyword evidence="7 9" id="KW-0479">Metal-binding</keyword>
<comment type="cofactor">
    <cofactor evidence="7 9">
        <name>Mg(2+)</name>
        <dbReference type="ChEBI" id="CHEBI:18420"/>
    </cofactor>
    <text evidence="7 9">Binds 1 Mg(2+) ion per subunit.</text>
</comment>
<dbReference type="HAMAP" id="MF_01931">
    <property type="entry name" value="PurF"/>
    <property type="match status" value="1"/>
</dbReference>
<evidence type="ECO:0000256" key="3">
    <source>
        <dbReference type="ARBA" id="ARBA00022676"/>
    </source>
</evidence>
<evidence type="ECO:0000256" key="7">
    <source>
        <dbReference type="HAMAP-Rule" id="MF_01931"/>
    </source>
</evidence>
<proteinExistence type="inferred from homology"/>
<comment type="pathway">
    <text evidence="1 7 8">Purine metabolism; IMP biosynthesis via de novo pathway; N(1)-(5-phospho-D-ribosyl)glycinamide from 5-phospho-alpha-D-ribose 1-diphosphate: step 1/2.</text>
</comment>
<evidence type="ECO:0000313" key="11">
    <source>
        <dbReference type="EMBL" id="MBB6444488.1"/>
    </source>
</evidence>
<dbReference type="InterPro" id="IPR000836">
    <property type="entry name" value="PRTase_dom"/>
</dbReference>
<dbReference type="InterPro" id="IPR029057">
    <property type="entry name" value="PRTase-like"/>
</dbReference>
<keyword evidence="6 7" id="KW-0315">Glutamine amidotransferase</keyword>
<dbReference type="Gene3D" id="3.60.20.10">
    <property type="entry name" value="Glutamine Phosphoribosylpyrophosphate, subunit 1, domain 1"/>
    <property type="match status" value="1"/>
</dbReference>
<evidence type="ECO:0000256" key="8">
    <source>
        <dbReference type="PIRNR" id="PIRNR000485"/>
    </source>
</evidence>
<evidence type="ECO:0000256" key="9">
    <source>
        <dbReference type="PIRSR" id="PIRSR000485-2"/>
    </source>
</evidence>
<dbReference type="GO" id="GO:0000287">
    <property type="term" value="F:magnesium ion binding"/>
    <property type="evidence" value="ECO:0007669"/>
    <property type="project" value="UniProtKB-UniRule"/>
</dbReference>
<dbReference type="UniPathway" id="UPA00074">
    <property type="reaction ID" value="UER00124"/>
</dbReference>
<keyword evidence="12" id="KW-1185">Reference proteome</keyword>
<comment type="function">
    <text evidence="7">Catalyzes the formation of phosphoribosylamine from phosphoribosylpyrophosphate (PRPP) and glutamine.</text>
</comment>
<evidence type="ECO:0000256" key="2">
    <source>
        <dbReference type="ARBA" id="ARBA00010138"/>
    </source>
</evidence>
<dbReference type="GO" id="GO:0009113">
    <property type="term" value="P:purine nucleobase biosynthetic process"/>
    <property type="evidence" value="ECO:0007669"/>
    <property type="project" value="UniProtKB-UniRule"/>
</dbReference>
<dbReference type="GO" id="GO:0004044">
    <property type="term" value="F:amidophosphoribosyltransferase activity"/>
    <property type="evidence" value="ECO:0007669"/>
    <property type="project" value="UniProtKB-UniRule"/>
</dbReference>
<comment type="catalytic activity">
    <reaction evidence="7 8">
        <text>5-phospho-beta-D-ribosylamine + L-glutamate + diphosphate = 5-phospho-alpha-D-ribose 1-diphosphate + L-glutamine + H2O</text>
        <dbReference type="Rhea" id="RHEA:14905"/>
        <dbReference type="ChEBI" id="CHEBI:15377"/>
        <dbReference type="ChEBI" id="CHEBI:29985"/>
        <dbReference type="ChEBI" id="CHEBI:33019"/>
        <dbReference type="ChEBI" id="CHEBI:58017"/>
        <dbReference type="ChEBI" id="CHEBI:58359"/>
        <dbReference type="ChEBI" id="CHEBI:58681"/>
        <dbReference type="EC" id="2.4.2.14"/>
    </reaction>
</comment>
<dbReference type="Proteomes" id="UP000531594">
    <property type="component" value="Unassembled WGS sequence"/>
</dbReference>
<dbReference type="SUPFAM" id="SSF53271">
    <property type="entry name" value="PRTase-like"/>
    <property type="match status" value="1"/>
</dbReference>
<gene>
    <name evidence="7" type="primary">purF</name>
    <name evidence="11" type="ORF">HNR53_001096</name>
</gene>
<dbReference type="InterPro" id="IPR005854">
    <property type="entry name" value="PurF"/>
</dbReference>
<sequence length="466" mass="51142">MFGVWGISDAARLCYFGLHSLQHRGQEGAGIVVSQDGNLKGHHGLGLLTEVFKEERQIERLKGEAAIGHVLYSMDGSSGMRNIQPFIFKFHDEELALAHSGNLTNGATLRRELENEGAIFSSTSDTEILMHLIRRSKKDTLIERVKESLNKVKGAFDYLILTPNELIGALDPNGFRPLSLGQLSNGAYILASETCAFDVIGAKFIHSIKPGEMVVVNNERYQIEKYTEDTTVSIDSMEYIYFARPDSNIAGVNVHTARKNMGRTLAKEAPAAVDVVIGVPNSSLSAASGYAEQSGIPNEMGLVKNQYIARTFIQPTQALRELGVRMKLSAVSGVVNGKKVVVVDDSIVRGTTSKHIVQLLRDAGAVEVHMRIASPLFCFPDFYGIDVQDSKQLIAADHSVEEIREIIGADSLAFLSVNGTIDSIGLNFDAPYKGLCMSYFTGEYPTPLYDYEADYVKSLEKQTHLK</sequence>
<protein>
    <recommendedName>
        <fullName evidence="7">Amidophosphoribosyltransferase</fullName>
        <shortName evidence="7">ATase</shortName>
        <ecNumber evidence="7">2.4.2.14</ecNumber>
    </recommendedName>
    <alternativeName>
        <fullName evidence="7">Glutamine phosphoribosylpyrophosphate amidotransferase</fullName>
        <shortName evidence="7">GPATase</shortName>
    </alternativeName>
</protein>
<dbReference type="PANTHER" id="PTHR11907">
    <property type="entry name" value="AMIDOPHOSPHORIBOSYLTRANSFERASE"/>
    <property type="match status" value="1"/>
</dbReference>
<dbReference type="Gene3D" id="3.40.50.2020">
    <property type="match status" value="1"/>
</dbReference>
<accession>A0A7X0HPB3</accession>
<organism evidence="11 12">
    <name type="scientific">Bacillus benzoevorans</name>
    <dbReference type="NCBI Taxonomy" id="1456"/>
    <lineage>
        <taxon>Bacteria</taxon>
        <taxon>Bacillati</taxon>
        <taxon>Bacillota</taxon>
        <taxon>Bacilli</taxon>
        <taxon>Bacillales</taxon>
        <taxon>Bacillaceae</taxon>
        <taxon>Bacillus</taxon>
    </lineage>
</organism>
<evidence type="ECO:0000256" key="5">
    <source>
        <dbReference type="ARBA" id="ARBA00022755"/>
    </source>
</evidence>
<dbReference type="EC" id="2.4.2.14" evidence="7"/>
<feature type="binding site" evidence="7 9">
    <location>
        <position position="282"/>
    </location>
    <ligand>
        <name>Mg(2+)</name>
        <dbReference type="ChEBI" id="CHEBI:18420"/>
    </ligand>
</feature>
<dbReference type="PIRSF" id="PIRSF000485">
    <property type="entry name" value="Amd_phspho_trans"/>
    <property type="match status" value="1"/>
</dbReference>
<dbReference type="SUPFAM" id="SSF56235">
    <property type="entry name" value="N-terminal nucleophile aminohydrolases (Ntn hydrolases)"/>
    <property type="match status" value="1"/>
</dbReference>